<evidence type="ECO:0000256" key="1">
    <source>
        <dbReference type="ARBA" id="ARBA00007815"/>
    </source>
</evidence>
<protein>
    <recommendedName>
        <fullName evidence="2">Replication protein A C-terminal domain-containing protein</fullName>
    </recommendedName>
</protein>
<sequence>MFVIVGKIKSLKEDVEKFEFVIEDDTDEIAVVKWKDDSQCEMANYLVRLNGTISKSNSVLSFNAIKLEAINYQAIINHTLFVLNANLELEVLKLKTCGQNKRDVKMKQQSLANKFTPESRHETMLKAISEFKDEIGVSFHELQRKCHDLDDVAFKDIINDLIANGLIFATIDDKHFLACDL</sequence>
<reference evidence="3" key="2">
    <citation type="submission" date="2015-06" db="UniProtKB">
        <authorList>
            <consortium name="EnsemblMetazoa"/>
        </authorList>
    </citation>
    <scope>IDENTIFICATION</scope>
</reference>
<keyword evidence="4" id="KW-1185">Reference proteome</keyword>
<dbReference type="InterPro" id="IPR014892">
    <property type="entry name" value="RPA_C"/>
</dbReference>
<dbReference type="SUPFAM" id="SSF46785">
    <property type="entry name" value="Winged helix' DNA-binding domain"/>
    <property type="match status" value="1"/>
</dbReference>
<dbReference type="EMBL" id="CAEY01000641">
    <property type="status" value="NOT_ANNOTATED_CDS"/>
    <property type="molecule type" value="Genomic_DNA"/>
</dbReference>
<dbReference type="InterPro" id="IPR012340">
    <property type="entry name" value="NA-bd_OB-fold"/>
</dbReference>
<dbReference type="InterPro" id="IPR036388">
    <property type="entry name" value="WH-like_DNA-bd_sf"/>
</dbReference>
<organism evidence="3 4">
    <name type="scientific">Tetranychus urticae</name>
    <name type="common">Two-spotted spider mite</name>
    <dbReference type="NCBI Taxonomy" id="32264"/>
    <lineage>
        <taxon>Eukaryota</taxon>
        <taxon>Metazoa</taxon>
        <taxon>Ecdysozoa</taxon>
        <taxon>Arthropoda</taxon>
        <taxon>Chelicerata</taxon>
        <taxon>Arachnida</taxon>
        <taxon>Acari</taxon>
        <taxon>Acariformes</taxon>
        <taxon>Trombidiformes</taxon>
        <taxon>Prostigmata</taxon>
        <taxon>Eleutherengona</taxon>
        <taxon>Raphignathae</taxon>
        <taxon>Tetranychoidea</taxon>
        <taxon>Tetranychidae</taxon>
        <taxon>Tetranychus</taxon>
    </lineage>
</organism>
<feature type="domain" description="Replication protein A C-terminal" evidence="2">
    <location>
        <begin position="105"/>
        <end position="174"/>
    </location>
</feature>
<evidence type="ECO:0000313" key="3">
    <source>
        <dbReference type="EnsemblMetazoa" id="tetur24g01460.1"/>
    </source>
</evidence>
<dbReference type="EnsemblMetazoa" id="tetur24g01460.1">
    <property type="protein sequence ID" value="tetur24g01460.1"/>
    <property type="gene ID" value="tetur24g01460"/>
</dbReference>
<dbReference type="InterPro" id="IPR036390">
    <property type="entry name" value="WH_DNA-bd_sf"/>
</dbReference>
<proteinExistence type="inferred from homology"/>
<dbReference type="STRING" id="32264.T1KWF5"/>
<dbReference type="Pfam" id="PF08784">
    <property type="entry name" value="RPA_C"/>
    <property type="match status" value="1"/>
</dbReference>
<dbReference type="AlphaFoldDB" id="T1KWF5"/>
<comment type="similarity">
    <text evidence="1">Belongs to the replication factor A protein 2 family.</text>
</comment>
<dbReference type="HOGENOM" id="CLU_1490878_0_0_1"/>
<reference evidence="4" key="1">
    <citation type="submission" date="2011-08" db="EMBL/GenBank/DDBJ databases">
        <authorList>
            <person name="Rombauts S."/>
        </authorList>
    </citation>
    <scope>NUCLEOTIDE SEQUENCE</scope>
    <source>
        <strain evidence="4">London</strain>
    </source>
</reference>
<dbReference type="Gene3D" id="2.40.50.140">
    <property type="entry name" value="Nucleic acid-binding proteins"/>
    <property type="match status" value="1"/>
</dbReference>
<dbReference type="Proteomes" id="UP000015104">
    <property type="component" value="Unassembled WGS sequence"/>
</dbReference>
<name>T1KWF5_TETUR</name>
<evidence type="ECO:0000259" key="2">
    <source>
        <dbReference type="Pfam" id="PF08784"/>
    </source>
</evidence>
<dbReference type="Gene3D" id="1.10.10.10">
    <property type="entry name" value="Winged helix-like DNA-binding domain superfamily/Winged helix DNA-binding domain"/>
    <property type="match status" value="1"/>
</dbReference>
<evidence type="ECO:0000313" key="4">
    <source>
        <dbReference type="Proteomes" id="UP000015104"/>
    </source>
</evidence>
<accession>T1KWF5</accession>